<gene>
    <name evidence="1" type="ORF">EVAR_96768_1</name>
</gene>
<accession>A0A4C1WRF8</accession>
<evidence type="ECO:0000313" key="2">
    <source>
        <dbReference type="Proteomes" id="UP000299102"/>
    </source>
</evidence>
<keyword evidence="2" id="KW-1185">Reference proteome</keyword>
<sequence>MPSTPMTAVRTGSLMLHELNMLRLDSVPSRSEGDAFIHRAIPQDHIHQPNNILVHGSVDVRTAGLEEIYHSASVARRVGHDCLRSDSVISSYNYAPAALRTPDKTGSSCR</sequence>
<reference evidence="1 2" key="1">
    <citation type="journal article" date="2019" name="Commun. Biol.">
        <title>The bagworm genome reveals a unique fibroin gene that provides high tensile strength.</title>
        <authorList>
            <person name="Kono N."/>
            <person name="Nakamura H."/>
            <person name="Ohtoshi R."/>
            <person name="Tomita M."/>
            <person name="Numata K."/>
            <person name="Arakawa K."/>
        </authorList>
    </citation>
    <scope>NUCLEOTIDE SEQUENCE [LARGE SCALE GENOMIC DNA]</scope>
</reference>
<dbReference type="EMBL" id="BGZK01000635">
    <property type="protein sequence ID" value="GBP53861.1"/>
    <property type="molecule type" value="Genomic_DNA"/>
</dbReference>
<organism evidence="1 2">
    <name type="scientific">Eumeta variegata</name>
    <name type="common">Bagworm moth</name>
    <name type="synonym">Eumeta japonica</name>
    <dbReference type="NCBI Taxonomy" id="151549"/>
    <lineage>
        <taxon>Eukaryota</taxon>
        <taxon>Metazoa</taxon>
        <taxon>Ecdysozoa</taxon>
        <taxon>Arthropoda</taxon>
        <taxon>Hexapoda</taxon>
        <taxon>Insecta</taxon>
        <taxon>Pterygota</taxon>
        <taxon>Neoptera</taxon>
        <taxon>Endopterygota</taxon>
        <taxon>Lepidoptera</taxon>
        <taxon>Glossata</taxon>
        <taxon>Ditrysia</taxon>
        <taxon>Tineoidea</taxon>
        <taxon>Psychidae</taxon>
        <taxon>Oiketicinae</taxon>
        <taxon>Eumeta</taxon>
    </lineage>
</organism>
<comment type="caution">
    <text evidence="1">The sequence shown here is derived from an EMBL/GenBank/DDBJ whole genome shotgun (WGS) entry which is preliminary data.</text>
</comment>
<dbReference type="AlphaFoldDB" id="A0A4C1WRF8"/>
<dbReference type="Proteomes" id="UP000299102">
    <property type="component" value="Unassembled WGS sequence"/>
</dbReference>
<name>A0A4C1WRF8_EUMVA</name>
<protein>
    <submittedName>
        <fullName evidence="1">Uncharacterized protein</fullName>
    </submittedName>
</protein>
<proteinExistence type="predicted"/>
<evidence type="ECO:0000313" key="1">
    <source>
        <dbReference type="EMBL" id="GBP53861.1"/>
    </source>
</evidence>